<evidence type="ECO:0000313" key="1">
    <source>
        <dbReference type="EMBL" id="KAH3691403.1"/>
    </source>
</evidence>
<proteinExistence type="predicted"/>
<evidence type="ECO:0000313" key="2">
    <source>
        <dbReference type="Proteomes" id="UP000828390"/>
    </source>
</evidence>
<keyword evidence="2" id="KW-1185">Reference proteome</keyword>
<name>A0A9D3Y3T2_DREPO</name>
<reference evidence="1" key="2">
    <citation type="submission" date="2020-11" db="EMBL/GenBank/DDBJ databases">
        <authorList>
            <person name="McCartney M.A."/>
            <person name="Auch B."/>
            <person name="Kono T."/>
            <person name="Mallez S."/>
            <person name="Becker A."/>
            <person name="Gohl D.M."/>
            <person name="Silverstein K.A.T."/>
            <person name="Koren S."/>
            <person name="Bechman K.B."/>
            <person name="Herman A."/>
            <person name="Abrahante J.E."/>
            <person name="Garbe J."/>
        </authorList>
    </citation>
    <scope>NUCLEOTIDE SEQUENCE</scope>
    <source>
        <strain evidence="1">Duluth1</strain>
        <tissue evidence="1">Whole animal</tissue>
    </source>
</reference>
<protein>
    <submittedName>
        <fullName evidence="1">Uncharacterized protein</fullName>
    </submittedName>
</protein>
<sequence>MSVINRNLNNITFPTSLHDLAATKQKFHDRVAGIPNAIGAVDGTLIPIQAPSENLLHMPLLHPRTYCSCIRQNINTQWTNAIAAI</sequence>
<reference evidence="1" key="1">
    <citation type="journal article" date="2019" name="bioRxiv">
        <title>The Genome of the Zebra Mussel, Dreissena polymorpha: A Resource for Invasive Species Research.</title>
        <authorList>
            <person name="McCartney M.A."/>
            <person name="Auch B."/>
            <person name="Kono T."/>
            <person name="Mallez S."/>
            <person name="Zhang Y."/>
            <person name="Obille A."/>
            <person name="Becker A."/>
            <person name="Abrahante J.E."/>
            <person name="Garbe J."/>
            <person name="Badalamenti J.P."/>
            <person name="Herman A."/>
            <person name="Mangelson H."/>
            <person name="Liachko I."/>
            <person name="Sullivan S."/>
            <person name="Sone E.D."/>
            <person name="Koren S."/>
            <person name="Silverstein K.A.T."/>
            <person name="Beckman K.B."/>
            <person name="Gohl D.M."/>
        </authorList>
    </citation>
    <scope>NUCLEOTIDE SEQUENCE</scope>
    <source>
        <strain evidence="1">Duluth1</strain>
        <tissue evidence="1">Whole animal</tissue>
    </source>
</reference>
<dbReference type="AlphaFoldDB" id="A0A9D3Y3T2"/>
<gene>
    <name evidence="1" type="ORF">DPMN_194037</name>
</gene>
<dbReference type="EMBL" id="JAIWYP010000037">
    <property type="protein sequence ID" value="KAH3691403.1"/>
    <property type="molecule type" value="Genomic_DNA"/>
</dbReference>
<dbReference type="Proteomes" id="UP000828390">
    <property type="component" value="Unassembled WGS sequence"/>
</dbReference>
<comment type="caution">
    <text evidence="1">The sequence shown here is derived from an EMBL/GenBank/DDBJ whole genome shotgun (WGS) entry which is preliminary data.</text>
</comment>
<organism evidence="1 2">
    <name type="scientific">Dreissena polymorpha</name>
    <name type="common">Zebra mussel</name>
    <name type="synonym">Mytilus polymorpha</name>
    <dbReference type="NCBI Taxonomy" id="45954"/>
    <lineage>
        <taxon>Eukaryota</taxon>
        <taxon>Metazoa</taxon>
        <taxon>Spiralia</taxon>
        <taxon>Lophotrochozoa</taxon>
        <taxon>Mollusca</taxon>
        <taxon>Bivalvia</taxon>
        <taxon>Autobranchia</taxon>
        <taxon>Heteroconchia</taxon>
        <taxon>Euheterodonta</taxon>
        <taxon>Imparidentia</taxon>
        <taxon>Neoheterodontei</taxon>
        <taxon>Myida</taxon>
        <taxon>Dreissenoidea</taxon>
        <taxon>Dreissenidae</taxon>
        <taxon>Dreissena</taxon>
    </lineage>
</organism>
<accession>A0A9D3Y3T2</accession>